<evidence type="ECO:0000313" key="1">
    <source>
        <dbReference type="EnsemblMetazoa" id="tetur13g03200.1"/>
    </source>
</evidence>
<dbReference type="EMBL" id="CAEY01000175">
    <property type="status" value="NOT_ANNOTATED_CDS"/>
    <property type="molecule type" value="Genomic_DNA"/>
</dbReference>
<protein>
    <submittedName>
        <fullName evidence="1">Uncharacterized protein</fullName>
    </submittedName>
</protein>
<dbReference type="AlphaFoldDB" id="T1KKC0"/>
<proteinExistence type="predicted"/>
<reference evidence="1" key="2">
    <citation type="submission" date="2015-06" db="UniProtKB">
        <authorList>
            <consortium name="EnsemblMetazoa"/>
        </authorList>
    </citation>
    <scope>IDENTIFICATION</scope>
</reference>
<organism evidence="1 2">
    <name type="scientific">Tetranychus urticae</name>
    <name type="common">Two-spotted spider mite</name>
    <dbReference type="NCBI Taxonomy" id="32264"/>
    <lineage>
        <taxon>Eukaryota</taxon>
        <taxon>Metazoa</taxon>
        <taxon>Ecdysozoa</taxon>
        <taxon>Arthropoda</taxon>
        <taxon>Chelicerata</taxon>
        <taxon>Arachnida</taxon>
        <taxon>Acari</taxon>
        <taxon>Acariformes</taxon>
        <taxon>Trombidiformes</taxon>
        <taxon>Prostigmata</taxon>
        <taxon>Eleutherengona</taxon>
        <taxon>Raphignathae</taxon>
        <taxon>Tetranychoidea</taxon>
        <taxon>Tetranychidae</taxon>
        <taxon>Tetranychus</taxon>
    </lineage>
</organism>
<name>T1KKC0_TETUR</name>
<reference evidence="2" key="1">
    <citation type="submission" date="2011-08" db="EMBL/GenBank/DDBJ databases">
        <authorList>
            <person name="Rombauts S."/>
        </authorList>
    </citation>
    <scope>NUCLEOTIDE SEQUENCE</scope>
    <source>
        <strain evidence="2">London</strain>
    </source>
</reference>
<dbReference type="EnsemblMetazoa" id="tetur13g03200.1">
    <property type="protein sequence ID" value="tetur13g03200.1"/>
    <property type="gene ID" value="tetur13g03200"/>
</dbReference>
<evidence type="ECO:0000313" key="2">
    <source>
        <dbReference type="Proteomes" id="UP000015104"/>
    </source>
</evidence>
<accession>T1KKC0</accession>
<dbReference type="Proteomes" id="UP000015104">
    <property type="component" value="Unassembled WGS sequence"/>
</dbReference>
<dbReference type="HOGENOM" id="CLU_3351683_0_0_1"/>
<keyword evidence="2" id="KW-1185">Reference proteome</keyword>
<sequence length="37" mass="4280">MMPKIVDTLINGDEDDENEEHQIGLIKLTITNLTRRL</sequence>